<dbReference type="Proteomes" id="UP000287651">
    <property type="component" value="Unassembled WGS sequence"/>
</dbReference>
<protein>
    <submittedName>
        <fullName evidence="2">Uncharacterized protein</fullName>
    </submittedName>
</protein>
<sequence>MINLDRRGPDPWNGFAIRTRERALSVGGKGKTARNPWKRRTKEWASQGRHERFGSFDVFVRSGTKRLTPRLVTSAHRGKDNDSRFKSFHAVSSRLATRPGWVLSTASKDKNVGHT</sequence>
<feature type="region of interest" description="Disordered" evidence="1">
    <location>
        <begin position="24"/>
        <end position="46"/>
    </location>
</feature>
<proteinExistence type="predicted"/>
<reference evidence="2 3" key="1">
    <citation type="journal article" date="2014" name="Agronomy (Basel)">
        <title>A Draft Genome Sequence for Ensete ventricosum, the Drought-Tolerant Tree Against Hunger.</title>
        <authorList>
            <person name="Harrison J."/>
            <person name="Moore K.A."/>
            <person name="Paszkiewicz K."/>
            <person name="Jones T."/>
            <person name="Grant M."/>
            <person name="Ambacheew D."/>
            <person name="Muzemil S."/>
            <person name="Studholme D.J."/>
        </authorList>
    </citation>
    <scope>NUCLEOTIDE SEQUENCE [LARGE SCALE GENOMIC DNA]</scope>
</reference>
<name>A0A426X683_ENSVE</name>
<accession>A0A426X683</accession>
<evidence type="ECO:0000256" key="1">
    <source>
        <dbReference type="SAM" id="MobiDB-lite"/>
    </source>
</evidence>
<evidence type="ECO:0000313" key="3">
    <source>
        <dbReference type="Proteomes" id="UP000287651"/>
    </source>
</evidence>
<gene>
    <name evidence="2" type="ORF">B296_00044187</name>
</gene>
<organism evidence="2 3">
    <name type="scientific">Ensete ventricosum</name>
    <name type="common">Abyssinian banana</name>
    <name type="synonym">Musa ensete</name>
    <dbReference type="NCBI Taxonomy" id="4639"/>
    <lineage>
        <taxon>Eukaryota</taxon>
        <taxon>Viridiplantae</taxon>
        <taxon>Streptophyta</taxon>
        <taxon>Embryophyta</taxon>
        <taxon>Tracheophyta</taxon>
        <taxon>Spermatophyta</taxon>
        <taxon>Magnoliopsida</taxon>
        <taxon>Liliopsida</taxon>
        <taxon>Zingiberales</taxon>
        <taxon>Musaceae</taxon>
        <taxon>Ensete</taxon>
    </lineage>
</organism>
<dbReference type="EMBL" id="AMZH03025771">
    <property type="protein sequence ID" value="RRT34983.1"/>
    <property type="molecule type" value="Genomic_DNA"/>
</dbReference>
<dbReference type="AlphaFoldDB" id="A0A426X683"/>
<evidence type="ECO:0000313" key="2">
    <source>
        <dbReference type="EMBL" id="RRT34983.1"/>
    </source>
</evidence>
<comment type="caution">
    <text evidence="2">The sequence shown here is derived from an EMBL/GenBank/DDBJ whole genome shotgun (WGS) entry which is preliminary data.</text>
</comment>